<dbReference type="GO" id="GO:0032264">
    <property type="term" value="P:IMP salvage"/>
    <property type="evidence" value="ECO:0007669"/>
    <property type="project" value="TreeGrafter"/>
</dbReference>
<dbReference type="GO" id="GO:0006178">
    <property type="term" value="P:guanine salvage"/>
    <property type="evidence" value="ECO:0007669"/>
    <property type="project" value="TreeGrafter"/>
</dbReference>
<keyword evidence="5" id="KW-1185">Reference proteome</keyword>
<dbReference type="GO" id="GO:0046100">
    <property type="term" value="P:hypoxanthine metabolic process"/>
    <property type="evidence" value="ECO:0007669"/>
    <property type="project" value="TreeGrafter"/>
</dbReference>
<keyword evidence="4" id="KW-0808">Transferase</keyword>
<dbReference type="GO" id="GO:0004422">
    <property type="term" value="F:hypoxanthine phosphoribosyltransferase activity"/>
    <property type="evidence" value="ECO:0007669"/>
    <property type="project" value="TreeGrafter"/>
</dbReference>
<dbReference type="GO" id="GO:0052657">
    <property type="term" value="F:guanine phosphoribosyltransferase activity"/>
    <property type="evidence" value="ECO:0007669"/>
    <property type="project" value="RHEA"/>
</dbReference>
<evidence type="ECO:0000256" key="2">
    <source>
        <dbReference type="ARBA" id="ARBA00049402"/>
    </source>
</evidence>
<dbReference type="Pfam" id="PF00156">
    <property type="entry name" value="Pribosyltran"/>
    <property type="match status" value="1"/>
</dbReference>
<comment type="catalytic activity">
    <reaction evidence="2">
        <text>IMP + diphosphate = hypoxanthine + 5-phospho-alpha-D-ribose 1-diphosphate</text>
        <dbReference type="Rhea" id="RHEA:17973"/>
        <dbReference type="ChEBI" id="CHEBI:17368"/>
        <dbReference type="ChEBI" id="CHEBI:33019"/>
        <dbReference type="ChEBI" id="CHEBI:58017"/>
        <dbReference type="ChEBI" id="CHEBI:58053"/>
        <dbReference type="EC" id="2.4.2.8"/>
    </reaction>
    <physiologicalReaction direction="right-to-left" evidence="2">
        <dbReference type="Rhea" id="RHEA:17975"/>
    </physiologicalReaction>
</comment>
<evidence type="ECO:0000259" key="3">
    <source>
        <dbReference type="Pfam" id="PF00156"/>
    </source>
</evidence>
<dbReference type="GO" id="GO:0000287">
    <property type="term" value="F:magnesium ion binding"/>
    <property type="evidence" value="ECO:0007669"/>
    <property type="project" value="TreeGrafter"/>
</dbReference>
<evidence type="ECO:0000256" key="1">
    <source>
        <dbReference type="ARBA" id="ARBA00048811"/>
    </source>
</evidence>
<reference evidence="4 5" key="1">
    <citation type="submission" date="2018-10" db="EMBL/GenBank/DDBJ databases">
        <authorList>
            <person name="Chen W.-M."/>
        </authorList>
    </citation>
    <scope>NUCLEOTIDE SEQUENCE [LARGE SCALE GENOMIC DNA]</scope>
    <source>
        <strain evidence="4 5">H-5</strain>
    </source>
</reference>
<keyword evidence="4" id="KW-0328">Glycosyltransferase</keyword>
<dbReference type="SUPFAM" id="SSF53271">
    <property type="entry name" value="PRTase-like"/>
    <property type="match status" value="1"/>
</dbReference>
<dbReference type="RefSeq" id="WP_123236106.1">
    <property type="nucleotide sequence ID" value="NZ_RJVP01000001.1"/>
</dbReference>
<dbReference type="AlphaFoldDB" id="A0A3N0V682"/>
<comment type="caution">
    <text evidence="4">The sequence shown here is derived from an EMBL/GenBank/DDBJ whole genome shotgun (WGS) entry which is preliminary data.</text>
</comment>
<name>A0A3N0V682_9PROT</name>
<dbReference type="EC" id="2.4.2.8" evidence="4"/>
<dbReference type="CDD" id="cd06223">
    <property type="entry name" value="PRTases_typeI"/>
    <property type="match status" value="1"/>
</dbReference>
<dbReference type="InterPro" id="IPR050408">
    <property type="entry name" value="HGPRT"/>
</dbReference>
<dbReference type="InterPro" id="IPR029057">
    <property type="entry name" value="PRTase-like"/>
</dbReference>
<protein>
    <submittedName>
        <fullName evidence="4">Hypoxanthine-guanine phosphoribosyltransferase</fullName>
        <ecNumber evidence="4">2.4.2.8</ecNumber>
    </submittedName>
</protein>
<dbReference type="EMBL" id="RJVP01000001">
    <property type="protein sequence ID" value="ROH88112.1"/>
    <property type="molecule type" value="Genomic_DNA"/>
</dbReference>
<sequence>MTLFDPTLPPAQYLAHADLIHDEAAVRLAIAELAAALKLSLHDSQPLVLCVMGGAVVLAGQLLPLLDFPLEFDYVQASRYHNQTQGQTLLWKVLPSHHVKDRTVVLIDDILDEGHTLAAIREKCLEQGASRVVIAVLAEKLLGHEKPIRADHVGLQVPNRYVFGCGMDVYGWWRNLPAIYALPEQVSPAALSG</sequence>
<organism evidence="4 5">
    <name type="scientific">Pseudomethylobacillus aquaticus</name>
    <dbReference type="NCBI Taxonomy" id="2676064"/>
    <lineage>
        <taxon>Bacteria</taxon>
        <taxon>Pseudomonadati</taxon>
        <taxon>Pseudomonadota</taxon>
        <taxon>Betaproteobacteria</taxon>
        <taxon>Nitrosomonadales</taxon>
        <taxon>Methylophilaceae</taxon>
        <taxon>Pseudomethylobacillus</taxon>
    </lineage>
</organism>
<dbReference type="NCBIfam" id="NF006605">
    <property type="entry name" value="PRK09162.1"/>
    <property type="match status" value="1"/>
</dbReference>
<dbReference type="InterPro" id="IPR000836">
    <property type="entry name" value="PRTase_dom"/>
</dbReference>
<dbReference type="GO" id="GO:0032263">
    <property type="term" value="P:GMP salvage"/>
    <property type="evidence" value="ECO:0007669"/>
    <property type="project" value="TreeGrafter"/>
</dbReference>
<evidence type="ECO:0000313" key="4">
    <source>
        <dbReference type="EMBL" id="ROH88112.1"/>
    </source>
</evidence>
<dbReference type="Proteomes" id="UP000275137">
    <property type="component" value="Unassembled WGS sequence"/>
</dbReference>
<dbReference type="Gene3D" id="3.40.50.2020">
    <property type="match status" value="1"/>
</dbReference>
<dbReference type="PANTHER" id="PTHR43340">
    <property type="entry name" value="HYPOXANTHINE-GUANINE PHOSPHORIBOSYLTRANSFERASE"/>
    <property type="match status" value="1"/>
</dbReference>
<proteinExistence type="predicted"/>
<feature type="domain" description="Phosphoribosyltransferase" evidence="3">
    <location>
        <begin position="18"/>
        <end position="165"/>
    </location>
</feature>
<accession>A0A3N0V682</accession>
<dbReference type="PANTHER" id="PTHR43340:SF1">
    <property type="entry name" value="HYPOXANTHINE PHOSPHORIBOSYLTRANSFERASE"/>
    <property type="match status" value="1"/>
</dbReference>
<gene>
    <name evidence="4" type="ORF">ED236_01130</name>
</gene>
<evidence type="ECO:0000313" key="5">
    <source>
        <dbReference type="Proteomes" id="UP000275137"/>
    </source>
</evidence>
<comment type="catalytic activity">
    <reaction evidence="1">
        <text>GMP + diphosphate = guanine + 5-phospho-alpha-D-ribose 1-diphosphate</text>
        <dbReference type="Rhea" id="RHEA:25424"/>
        <dbReference type="ChEBI" id="CHEBI:16235"/>
        <dbReference type="ChEBI" id="CHEBI:33019"/>
        <dbReference type="ChEBI" id="CHEBI:58017"/>
        <dbReference type="ChEBI" id="CHEBI:58115"/>
        <dbReference type="EC" id="2.4.2.8"/>
    </reaction>
    <physiologicalReaction direction="right-to-left" evidence="1">
        <dbReference type="Rhea" id="RHEA:25426"/>
    </physiologicalReaction>
</comment>
<dbReference type="GO" id="GO:0005829">
    <property type="term" value="C:cytosol"/>
    <property type="evidence" value="ECO:0007669"/>
    <property type="project" value="TreeGrafter"/>
</dbReference>